<organism evidence="13 14">
    <name type="scientific">Herbaspirillum aquaticum</name>
    <dbReference type="NCBI Taxonomy" id="568783"/>
    <lineage>
        <taxon>Bacteria</taxon>
        <taxon>Pseudomonadati</taxon>
        <taxon>Pseudomonadota</taxon>
        <taxon>Betaproteobacteria</taxon>
        <taxon>Burkholderiales</taxon>
        <taxon>Oxalobacteraceae</taxon>
        <taxon>Herbaspirillum</taxon>
    </lineage>
</organism>
<dbReference type="SUPFAM" id="SSF53383">
    <property type="entry name" value="PLP-dependent transferases"/>
    <property type="match status" value="1"/>
</dbReference>
<dbReference type="InterPro" id="IPR050106">
    <property type="entry name" value="HistidinolP_aminotransfase"/>
</dbReference>
<comment type="catalytic activity">
    <reaction evidence="10 11">
        <text>L-histidinol phosphate + 2-oxoglutarate = 3-(imidazol-4-yl)-2-oxopropyl phosphate + L-glutamate</text>
        <dbReference type="Rhea" id="RHEA:23744"/>
        <dbReference type="ChEBI" id="CHEBI:16810"/>
        <dbReference type="ChEBI" id="CHEBI:29985"/>
        <dbReference type="ChEBI" id="CHEBI:57766"/>
        <dbReference type="ChEBI" id="CHEBI:57980"/>
        <dbReference type="EC" id="2.6.1.9"/>
    </reaction>
</comment>
<name>A0A225SNY1_9BURK</name>
<evidence type="ECO:0000313" key="13">
    <source>
        <dbReference type="EMBL" id="OWY32814.1"/>
    </source>
</evidence>
<dbReference type="EC" id="2.6.1.9" evidence="11"/>
<keyword evidence="9 11" id="KW-0368">Histidine biosynthesis</keyword>
<evidence type="ECO:0000256" key="8">
    <source>
        <dbReference type="ARBA" id="ARBA00022898"/>
    </source>
</evidence>
<dbReference type="NCBIfam" id="TIGR01141">
    <property type="entry name" value="hisC"/>
    <property type="match status" value="1"/>
</dbReference>
<evidence type="ECO:0000256" key="4">
    <source>
        <dbReference type="ARBA" id="ARBA00011738"/>
    </source>
</evidence>
<evidence type="ECO:0000313" key="14">
    <source>
        <dbReference type="Proteomes" id="UP000214747"/>
    </source>
</evidence>
<evidence type="ECO:0000256" key="3">
    <source>
        <dbReference type="ARBA" id="ARBA00007970"/>
    </source>
</evidence>
<evidence type="ECO:0000256" key="11">
    <source>
        <dbReference type="HAMAP-Rule" id="MF_01023"/>
    </source>
</evidence>
<dbReference type="InterPro" id="IPR005861">
    <property type="entry name" value="HisP_aminotrans"/>
</dbReference>
<evidence type="ECO:0000256" key="1">
    <source>
        <dbReference type="ARBA" id="ARBA00001933"/>
    </source>
</evidence>
<evidence type="ECO:0000256" key="5">
    <source>
        <dbReference type="ARBA" id="ARBA00022576"/>
    </source>
</evidence>
<accession>A0A225SNY1</accession>
<keyword evidence="5 11" id="KW-0032">Aminotransferase</keyword>
<dbReference type="PANTHER" id="PTHR43643">
    <property type="entry name" value="HISTIDINOL-PHOSPHATE AMINOTRANSFERASE 2"/>
    <property type="match status" value="1"/>
</dbReference>
<dbReference type="GO" id="GO:0000105">
    <property type="term" value="P:L-histidine biosynthetic process"/>
    <property type="evidence" value="ECO:0007669"/>
    <property type="project" value="UniProtKB-UniRule"/>
</dbReference>
<dbReference type="InterPro" id="IPR015421">
    <property type="entry name" value="PyrdxlP-dep_Trfase_major"/>
</dbReference>
<reference evidence="13 14" key="1">
    <citation type="journal article" date="2010" name="Int. J. Syst. Evol. Microbiol.">
        <title>Reclassification of Herbaspirillum putei as a later heterotypic synonym of Herbaspirillum huttiense, with the description of H. huttiense subsp. huttiense subsp. nov. and H. huttiense subsp. putei subsp. nov., comb. nov., and description of Herbaspirillum aquaticum sp. nov.</title>
        <authorList>
            <person name="Dobritsa A.P."/>
            <person name="Reddy M.C."/>
            <person name="Samadpour M."/>
        </authorList>
    </citation>
    <scope>NUCLEOTIDE SEQUENCE [LARGE SCALE GENOMIC DNA]</scope>
    <source>
        <strain evidence="13 14">IEH 4430</strain>
    </source>
</reference>
<keyword evidence="8 11" id="KW-0663">Pyridoxal phosphate</keyword>
<dbReference type="AlphaFoldDB" id="A0A225SNY1"/>
<evidence type="ECO:0000256" key="6">
    <source>
        <dbReference type="ARBA" id="ARBA00022605"/>
    </source>
</evidence>
<feature type="domain" description="Aminotransferase class I/classII large" evidence="12">
    <location>
        <begin position="35"/>
        <end position="361"/>
    </location>
</feature>
<feature type="modified residue" description="N6-(pyridoxal phosphate)lysine" evidence="11">
    <location>
        <position position="227"/>
    </location>
</feature>
<comment type="caution">
    <text evidence="13">The sequence shown here is derived from an EMBL/GenBank/DDBJ whole genome shotgun (WGS) entry which is preliminary data.</text>
</comment>
<dbReference type="Pfam" id="PF00155">
    <property type="entry name" value="Aminotran_1_2"/>
    <property type="match status" value="1"/>
</dbReference>
<protein>
    <recommendedName>
        <fullName evidence="11">Histidinol-phosphate aminotransferase</fullName>
        <ecNumber evidence="11">2.6.1.9</ecNumber>
    </recommendedName>
    <alternativeName>
        <fullName evidence="11">Imidazole acetol-phosphate transaminase</fullName>
    </alternativeName>
</protein>
<dbReference type="Gene3D" id="3.40.640.10">
    <property type="entry name" value="Type I PLP-dependent aspartate aminotransferase-like (Major domain)"/>
    <property type="match status" value="1"/>
</dbReference>
<keyword evidence="14" id="KW-1185">Reference proteome</keyword>
<dbReference type="Gene3D" id="3.90.1150.10">
    <property type="entry name" value="Aspartate Aminotransferase, domain 1"/>
    <property type="match status" value="1"/>
</dbReference>
<dbReference type="InterPro" id="IPR004839">
    <property type="entry name" value="Aminotransferase_I/II_large"/>
</dbReference>
<evidence type="ECO:0000256" key="2">
    <source>
        <dbReference type="ARBA" id="ARBA00005011"/>
    </source>
</evidence>
<comment type="pathway">
    <text evidence="2 11">Amino-acid biosynthesis; L-histidine biosynthesis; L-histidine from 5-phospho-alpha-D-ribose 1-diphosphate: step 7/9.</text>
</comment>
<dbReference type="PANTHER" id="PTHR43643:SF6">
    <property type="entry name" value="HISTIDINOL-PHOSPHATE AMINOTRANSFERASE"/>
    <property type="match status" value="1"/>
</dbReference>
<comment type="similarity">
    <text evidence="3 11">Belongs to the class-II pyridoxal-phosphate-dependent aminotransferase family. Histidinol-phosphate aminotransferase subfamily.</text>
</comment>
<dbReference type="InterPro" id="IPR015424">
    <property type="entry name" value="PyrdxlP-dep_Trfase"/>
</dbReference>
<dbReference type="UniPathway" id="UPA00031">
    <property type="reaction ID" value="UER00012"/>
</dbReference>
<evidence type="ECO:0000256" key="7">
    <source>
        <dbReference type="ARBA" id="ARBA00022679"/>
    </source>
</evidence>
<comment type="subunit">
    <text evidence="4 11">Homodimer.</text>
</comment>
<dbReference type="RefSeq" id="WP_088756901.1">
    <property type="nucleotide sequence ID" value="NZ_NJGV01000023.1"/>
</dbReference>
<keyword evidence="7 11" id="KW-0808">Transferase</keyword>
<dbReference type="HAMAP" id="MF_01023">
    <property type="entry name" value="HisC_aminotrans_2"/>
    <property type="match status" value="1"/>
</dbReference>
<dbReference type="GO" id="GO:0030170">
    <property type="term" value="F:pyridoxal phosphate binding"/>
    <property type="evidence" value="ECO:0007669"/>
    <property type="project" value="InterPro"/>
</dbReference>
<dbReference type="Proteomes" id="UP000214747">
    <property type="component" value="Unassembled WGS sequence"/>
</dbReference>
<dbReference type="GO" id="GO:0004400">
    <property type="term" value="F:histidinol-phosphate transaminase activity"/>
    <property type="evidence" value="ECO:0007669"/>
    <property type="project" value="UniProtKB-UniRule"/>
</dbReference>
<keyword evidence="6 11" id="KW-0028">Amino-acid biosynthesis</keyword>
<comment type="cofactor">
    <cofactor evidence="1 11">
        <name>pyridoxal 5'-phosphate</name>
        <dbReference type="ChEBI" id="CHEBI:597326"/>
    </cofactor>
</comment>
<evidence type="ECO:0000256" key="10">
    <source>
        <dbReference type="ARBA" id="ARBA00047481"/>
    </source>
</evidence>
<dbReference type="CDD" id="cd00609">
    <property type="entry name" value="AAT_like"/>
    <property type="match status" value="1"/>
</dbReference>
<gene>
    <name evidence="11" type="primary">hisC</name>
    <name evidence="13" type="ORF">CEJ45_20230</name>
</gene>
<dbReference type="EMBL" id="NJGV01000023">
    <property type="protein sequence ID" value="OWY32814.1"/>
    <property type="molecule type" value="Genomic_DNA"/>
</dbReference>
<evidence type="ECO:0000256" key="9">
    <source>
        <dbReference type="ARBA" id="ARBA00023102"/>
    </source>
</evidence>
<proteinExistence type="inferred from homology"/>
<dbReference type="InterPro" id="IPR015422">
    <property type="entry name" value="PyrdxlP-dep_Trfase_small"/>
</dbReference>
<evidence type="ECO:0000259" key="12">
    <source>
        <dbReference type="Pfam" id="PF00155"/>
    </source>
</evidence>
<sequence>MNPSKPETVDELVANVIRPLVRGWQSYHVPSAEGMVKLDAMENPYLLPPALREELAQRLAALELNRYPVPSYTRLKAAICAQLGVPAGYDVLLGNGSDELITMLSVACAIPGRTILAPEPGFVMYGVSAKMAGLDYVGVPLRADLTLDLPAMLAAIEAHKPVITWLGYPNNPTGTLYPMADVLRIIEAAAPYGLVVVDEAYQPFAASTLMPALPQHNNLVVMRTVSKLGLAGIRLGYLSAAPALLRELDKVRPPYNVNMLTETAALFVLEHLQVLEAQAAQLREARSVLAAELAALEGVEVFPSAANFILIRVPDADKVCAALLARRVLVKNAGRMHVLLQNCLRITVSTDEENAIFLTALKDALREQ</sequence>